<dbReference type="InterPro" id="IPR003593">
    <property type="entry name" value="AAA+_ATPase"/>
</dbReference>
<evidence type="ECO:0000256" key="4">
    <source>
        <dbReference type="ARBA" id="ARBA00022840"/>
    </source>
</evidence>
<evidence type="ECO:0000313" key="7">
    <source>
        <dbReference type="Proteomes" id="UP000604117"/>
    </source>
</evidence>
<feature type="domain" description="ABC transporter" evidence="5">
    <location>
        <begin position="20"/>
        <end position="256"/>
    </location>
</feature>
<dbReference type="InterPro" id="IPR017871">
    <property type="entry name" value="ABC_transporter-like_CS"/>
</dbReference>
<evidence type="ECO:0000259" key="5">
    <source>
        <dbReference type="PROSITE" id="PS50893"/>
    </source>
</evidence>
<dbReference type="Gene3D" id="3.40.50.300">
    <property type="entry name" value="P-loop containing nucleotide triphosphate hydrolases"/>
    <property type="match status" value="1"/>
</dbReference>
<protein>
    <submittedName>
        <fullName evidence="6">Proline/glycine betaine ABC transporter ATP-binding protein</fullName>
    </submittedName>
</protein>
<reference evidence="6 7" key="1">
    <citation type="submission" date="2021-01" db="EMBL/GenBank/DDBJ databases">
        <title>Whole genome shotgun sequence of Asanoa siamensis NBRC 107932.</title>
        <authorList>
            <person name="Komaki H."/>
            <person name="Tamura T."/>
        </authorList>
    </citation>
    <scope>NUCLEOTIDE SEQUENCE [LARGE SCALE GENOMIC DNA]</scope>
    <source>
        <strain evidence="6 7">NBRC 107932</strain>
    </source>
</reference>
<dbReference type="Pfam" id="PF00005">
    <property type="entry name" value="ABC_tran"/>
    <property type="match status" value="1"/>
</dbReference>
<dbReference type="GO" id="GO:0005524">
    <property type="term" value="F:ATP binding"/>
    <property type="evidence" value="ECO:0007669"/>
    <property type="project" value="UniProtKB-KW"/>
</dbReference>
<dbReference type="InterPro" id="IPR027417">
    <property type="entry name" value="P-loop_NTPase"/>
</dbReference>
<dbReference type="Proteomes" id="UP000604117">
    <property type="component" value="Unassembled WGS sequence"/>
</dbReference>
<dbReference type="PROSITE" id="PS50893">
    <property type="entry name" value="ABC_TRANSPORTER_2"/>
    <property type="match status" value="1"/>
</dbReference>
<dbReference type="PANTHER" id="PTHR43117:SF4">
    <property type="entry name" value="OSMOPROTECTANT IMPORT ATP-BINDING PROTEIN OSMV"/>
    <property type="match status" value="1"/>
</dbReference>
<proteinExistence type="inferred from homology"/>
<dbReference type="EMBL" id="BONE01000065">
    <property type="protein sequence ID" value="GIF76583.1"/>
    <property type="molecule type" value="Genomic_DNA"/>
</dbReference>
<evidence type="ECO:0000313" key="6">
    <source>
        <dbReference type="EMBL" id="GIF76583.1"/>
    </source>
</evidence>
<dbReference type="SUPFAM" id="SSF52540">
    <property type="entry name" value="P-loop containing nucleoside triphosphate hydrolases"/>
    <property type="match status" value="1"/>
</dbReference>
<gene>
    <name evidence="6" type="ORF">Asi02nite_61010</name>
</gene>
<dbReference type="InterPro" id="IPR046342">
    <property type="entry name" value="CBS_dom_sf"/>
</dbReference>
<evidence type="ECO:0000256" key="2">
    <source>
        <dbReference type="ARBA" id="ARBA00022448"/>
    </source>
</evidence>
<keyword evidence="3" id="KW-0547">Nucleotide-binding</keyword>
<keyword evidence="4 6" id="KW-0067">ATP-binding</keyword>
<name>A0ABQ4D018_9ACTN</name>
<accession>A0ABQ4D018</accession>
<evidence type="ECO:0000256" key="3">
    <source>
        <dbReference type="ARBA" id="ARBA00022741"/>
    </source>
</evidence>
<dbReference type="SMART" id="SM00382">
    <property type="entry name" value="AAA"/>
    <property type="match status" value="1"/>
</dbReference>
<keyword evidence="7" id="KW-1185">Reference proteome</keyword>
<sequence>MDATPESRTGAPTDRKAAPIELREVRKQYPDGTVAVDKLSLSVNAGELVVLIGPSGCGKSTVLRMINRLVEPTAGQILIDGDDVTQADAVQLRRRIGYVIQNVGLFPHQTIHTNVGTVPRLLGWPKQRIRERADELLDLVGLDPARYGKRYPHELSGGQRQRVGFARALAADPVVLLMDEPFSAVDPIARSGLQREFLRLQAEVRKTVVLVTHDLDEAVRMGDRIVVLSQGAHLEQFSTPARLLGEPASPFVREFVGSDRGIRRLAVLPVTEEMLTPAAGVPAAAAPLPSVELGVSLYDALALMLVRNADYAEVKDGDRTAGVISRHRILSIDYPAE</sequence>
<dbReference type="InterPro" id="IPR003439">
    <property type="entry name" value="ABC_transporter-like_ATP-bd"/>
</dbReference>
<dbReference type="SUPFAM" id="SSF54631">
    <property type="entry name" value="CBS-domain pair"/>
    <property type="match status" value="1"/>
</dbReference>
<organism evidence="6 7">
    <name type="scientific">Asanoa siamensis</name>
    <dbReference type="NCBI Taxonomy" id="926357"/>
    <lineage>
        <taxon>Bacteria</taxon>
        <taxon>Bacillati</taxon>
        <taxon>Actinomycetota</taxon>
        <taxon>Actinomycetes</taxon>
        <taxon>Micromonosporales</taxon>
        <taxon>Micromonosporaceae</taxon>
        <taxon>Asanoa</taxon>
    </lineage>
</organism>
<keyword evidence="2" id="KW-0813">Transport</keyword>
<comment type="similarity">
    <text evidence="1">Belongs to the ABC transporter superfamily.</text>
</comment>
<comment type="caution">
    <text evidence="6">The sequence shown here is derived from an EMBL/GenBank/DDBJ whole genome shotgun (WGS) entry which is preliminary data.</text>
</comment>
<dbReference type="PROSITE" id="PS00211">
    <property type="entry name" value="ABC_TRANSPORTER_1"/>
    <property type="match status" value="1"/>
</dbReference>
<dbReference type="RefSeq" id="WP_203717457.1">
    <property type="nucleotide sequence ID" value="NZ_BONE01000065.1"/>
</dbReference>
<dbReference type="PANTHER" id="PTHR43117">
    <property type="entry name" value="OSMOPROTECTANT IMPORT ATP-BINDING PROTEIN OSMV"/>
    <property type="match status" value="1"/>
</dbReference>
<evidence type="ECO:0000256" key="1">
    <source>
        <dbReference type="ARBA" id="ARBA00005417"/>
    </source>
</evidence>